<dbReference type="AlphaFoldDB" id="A0A2C6MJ53"/>
<dbReference type="GO" id="GO:0016787">
    <property type="term" value="F:hydrolase activity"/>
    <property type="evidence" value="ECO:0007669"/>
    <property type="project" value="InterPro"/>
</dbReference>
<accession>A0A2C6MJ53</accession>
<evidence type="ECO:0000313" key="2">
    <source>
        <dbReference type="EMBL" id="PHJ39536.1"/>
    </source>
</evidence>
<sequence length="113" mass="12445">MILLAMVIEGEAADEPYQGKVAVGAVILNRMESKKFPETLSGVVYQGLAFESVMNSQYKRPLTTESIKAAQAAIQGWDPTNGALYFWNPATAKSKWVWSRPVTGQIGRHVFAK</sequence>
<comment type="caution">
    <text evidence="2">The sequence shown here is derived from an EMBL/GenBank/DDBJ whole genome shotgun (WGS) entry which is preliminary data.</text>
</comment>
<dbReference type="EMBL" id="AWQQ01000017">
    <property type="protein sequence ID" value="PHJ39536.1"/>
    <property type="molecule type" value="Genomic_DNA"/>
</dbReference>
<evidence type="ECO:0000259" key="1">
    <source>
        <dbReference type="Pfam" id="PF07486"/>
    </source>
</evidence>
<dbReference type="InterPro" id="IPR011105">
    <property type="entry name" value="Cell_wall_hydrolase_SleB"/>
</dbReference>
<protein>
    <submittedName>
        <fullName evidence="2">Spore cortex-lytic protein</fullName>
    </submittedName>
</protein>
<dbReference type="Pfam" id="PF07486">
    <property type="entry name" value="Hydrolase_2"/>
    <property type="match status" value="1"/>
</dbReference>
<dbReference type="Gene3D" id="6.20.240.60">
    <property type="match status" value="1"/>
</dbReference>
<dbReference type="Gene3D" id="1.10.10.2520">
    <property type="entry name" value="Cell wall hydrolase SleB, domain 1"/>
    <property type="match status" value="1"/>
</dbReference>
<dbReference type="InterPro" id="IPR042047">
    <property type="entry name" value="SleB_dom1"/>
</dbReference>
<reference evidence="2 3" key="1">
    <citation type="submission" date="2013-09" db="EMBL/GenBank/DDBJ databases">
        <title>Biodegradation of hydrocarbons in the deep terrestrial subsurface : characterization of a microbial consortium composed of two Desulfotomaculum species originating from a deep geological formation.</title>
        <authorList>
            <person name="Aullo T."/>
            <person name="Berlendis S."/>
            <person name="Lascourreges J.-F."/>
            <person name="Dessort D."/>
            <person name="Saint-Laurent S."/>
            <person name="Schraauwers B."/>
            <person name="Mas J."/>
            <person name="Magot M."/>
            <person name="Ranchou-Peyruse A."/>
        </authorList>
    </citation>
    <scope>NUCLEOTIDE SEQUENCE [LARGE SCALE GENOMIC DNA]</scope>
    <source>
        <strain evidence="2 3">Bs107</strain>
    </source>
</reference>
<gene>
    <name evidence="2" type="ORF">P378_01995</name>
</gene>
<evidence type="ECO:0000313" key="3">
    <source>
        <dbReference type="Proteomes" id="UP000222564"/>
    </source>
</evidence>
<proteinExistence type="predicted"/>
<feature type="domain" description="Cell wall hydrolase SleB" evidence="1">
    <location>
        <begin position="15"/>
        <end position="112"/>
    </location>
</feature>
<keyword evidence="3" id="KW-1185">Reference proteome</keyword>
<name>A0A2C6MJ53_9FIRM</name>
<organism evidence="2 3">
    <name type="scientific">Desulforamulus profundi</name>
    <dbReference type="NCBI Taxonomy" id="1383067"/>
    <lineage>
        <taxon>Bacteria</taxon>
        <taxon>Bacillati</taxon>
        <taxon>Bacillota</taxon>
        <taxon>Clostridia</taxon>
        <taxon>Eubacteriales</taxon>
        <taxon>Peptococcaceae</taxon>
        <taxon>Desulforamulus</taxon>
    </lineage>
</organism>
<dbReference type="Proteomes" id="UP000222564">
    <property type="component" value="Unassembled WGS sequence"/>
</dbReference>